<comment type="caution">
    <text evidence="2">The sequence shown here is derived from an EMBL/GenBank/DDBJ whole genome shotgun (WGS) entry which is preliminary data.</text>
</comment>
<dbReference type="AlphaFoldDB" id="A0A9N8Z871"/>
<gene>
    <name evidence="2" type="ORF">AMORRO_LOCUS2385</name>
</gene>
<feature type="compositionally biased region" description="Low complexity" evidence="1">
    <location>
        <begin position="225"/>
        <end position="234"/>
    </location>
</feature>
<name>A0A9N8Z871_9GLOM</name>
<evidence type="ECO:0000313" key="2">
    <source>
        <dbReference type="EMBL" id="CAG8482680.1"/>
    </source>
</evidence>
<organism evidence="2 3">
    <name type="scientific">Acaulospora morrowiae</name>
    <dbReference type="NCBI Taxonomy" id="94023"/>
    <lineage>
        <taxon>Eukaryota</taxon>
        <taxon>Fungi</taxon>
        <taxon>Fungi incertae sedis</taxon>
        <taxon>Mucoromycota</taxon>
        <taxon>Glomeromycotina</taxon>
        <taxon>Glomeromycetes</taxon>
        <taxon>Diversisporales</taxon>
        <taxon>Acaulosporaceae</taxon>
        <taxon>Acaulospora</taxon>
    </lineage>
</organism>
<sequence length="665" mass="77081">MSDIIREPRLEATKFFKYQIDKNALCIHEFFKCVSASQWSLSAFVKHIAKLETGLNFEQLFKVFAKSLDQIHELLVVPICVRTFAQNYLKWLETCTGKAIVNECREYFFAKVTLQEKTELKDIFKDTVNVTAQAKAYRAYITAPAVPTKSSTSFSKDQLSEYHTQQTDGTYTGDESDRGTDEDVQERHNDKVDEELIEASTEKKRKDEDDVTSTSPTKRSRSRYESPYSPSSSEMEILPSLTTDPQIQHEQTQQAHTPERHIITPEDKEEKENSLYDTFPVHIHKRPEPNPFLVGNQNDHNIDEEGDEFNANLTIVGGKSTDWIISGINIREKLTNYQLEVNPPKTHPEYYDIIFFNLNDEDNFLRTLDKGIVAQMRKEIKMAEVNSKNQEIKFFMKNIIDRDIKKTKENLNHRNAETIDSFEKRFTLHFVSHMVKVIEDVNLFHDPMSEGTYIVKVLAPILDYFFDKKKKDWRVSYGETCLKASAKDVNSSKKDDERRSSGKKIDTIICMREEDKEFSVIEVSGPPLKNDWTHFMGDRMKIMKMLKTLMNQFAILNPSSDITLIRLFGLQAYLNELTIYEFKLKYTEVYTTEAILTFSLPKTWADMVNADKAIMGLLKYEHLLSESSKTIQDFLWAGDGMIEAIKMTTRMIHTPENTEKAKNIK</sequence>
<feature type="compositionally biased region" description="Polar residues" evidence="1">
    <location>
        <begin position="148"/>
        <end position="170"/>
    </location>
</feature>
<feature type="non-terminal residue" evidence="2">
    <location>
        <position position="665"/>
    </location>
</feature>
<evidence type="ECO:0000313" key="3">
    <source>
        <dbReference type="Proteomes" id="UP000789342"/>
    </source>
</evidence>
<evidence type="ECO:0000256" key="1">
    <source>
        <dbReference type="SAM" id="MobiDB-lite"/>
    </source>
</evidence>
<dbReference type="OrthoDB" id="2443197at2759"/>
<protein>
    <submittedName>
        <fullName evidence="2">8233_t:CDS:1</fullName>
    </submittedName>
</protein>
<keyword evidence="3" id="KW-1185">Reference proteome</keyword>
<proteinExistence type="predicted"/>
<feature type="region of interest" description="Disordered" evidence="1">
    <location>
        <begin position="148"/>
        <end position="236"/>
    </location>
</feature>
<dbReference type="EMBL" id="CAJVPV010001004">
    <property type="protein sequence ID" value="CAG8482680.1"/>
    <property type="molecule type" value="Genomic_DNA"/>
</dbReference>
<feature type="compositionally biased region" description="Basic and acidic residues" evidence="1">
    <location>
        <begin position="175"/>
        <end position="191"/>
    </location>
</feature>
<reference evidence="2" key="1">
    <citation type="submission" date="2021-06" db="EMBL/GenBank/DDBJ databases">
        <authorList>
            <person name="Kallberg Y."/>
            <person name="Tangrot J."/>
            <person name="Rosling A."/>
        </authorList>
    </citation>
    <scope>NUCLEOTIDE SEQUENCE</scope>
    <source>
        <strain evidence="2">CL551</strain>
    </source>
</reference>
<dbReference type="Proteomes" id="UP000789342">
    <property type="component" value="Unassembled WGS sequence"/>
</dbReference>
<accession>A0A9N8Z871</accession>